<dbReference type="Gene3D" id="3.40.50.720">
    <property type="entry name" value="NAD(P)-binding Rossmann-like Domain"/>
    <property type="match status" value="1"/>
</dbReference>
<keyword evidence="2 3" id="KW-0560">Oxidoreductase</keyword>
<dbReference type="NCBIfam" id="NF009093">
    <property type="entry name" value="PRK12429.1"/>
    <property type="match status" value="1"/>
</dbReference>
<dbReference type="GO" id="GO:0003858">
    <property type="term" value="F:3-hydroxybutyrate dehydrogenase activity"/>
    <property type="evidence" value="ECO:0007669"/>
    <property type="project" value="UniProtKB-EC"/>
</dbReference>
<dbReference type="PRINTS" id="PR00081">
    <property type="entry name" value="GDHRDH"/>
</dbReference>
<accession>A0A6B1DNL9</accession>
<dbReference type="EC" id="1.1.1.30" evidence="3"/>
<dbReference type="FunFam" id="3.40.50.720:FF:000084">
    <property type="entry name" value="Short-chain dehydrogenase reductase"/>
    <property type="match status" value="1"/>
</dbReference>
<dbReference type="InterPro" id="IPR050259">
    <property type="entry name" value="SDR"/>
</dbReference>
<organism evidence="3">
    <name type="scientific">Caldilineaceae bacterium SB0662_bin_9</name>
    <dbReference type="NCBI Taxonomy" id="2605258"/>
    <lineage>
        <taxon>Bacteria</taxon>
        <taxon>Bacillati</taxon>
        <taxon>Chloroflexota</taxon>
        <taxon>Caldilineae</taxon>
        <taxon>Caldilineales</taxon>
        <taxon>Caldilineaceae</taxon>
    </lineage>
</organism>
<protein>
    <submittedName>
        <fullName evidence="3">3-hydroxybutyrate dehydrogenase</fullName>
        <ecNumber evidence="3">1.1.1.30</ecNumber>
    </submittedName>
</protein>
<dbReference type="InterPro" id="IPR011294">
    <property type="entry name" value="3-OHbutyrate_DH"/>
</dbReference>
<dbReference type="AlphaFoldDB" id="A0A6B1DNL9"/>
<comment type="caution">
    <text evidence="3">The sequence shown here is derived from an EMBL/GenBank/DDBJ whole genome shotgun (WGS) entry which is preliminary data.</text>
</comment>
<reference evidence="3" key="1">
    <citation type="submission" date="2019-09" db="EMBL/GenBank/DDBJ databases">
        <title>Characterisation of the sponge microbiome using genome-centric metagenomics.</title>
        <authorList>
            <person name="Engelberts J.P."/>
            <person name="Robbins S.J."/>
            <person name="De Goeij J.M."/>
            <person name="Aranda M."/>
            <person name="Bell S.C."/>
            <person name="Webster N.S."/>
        </authorList>
    </citation>
    <scope>NUCLEOTIDE SEQUENCE</scope>
    <source>
        <strain evidence="3">SB0662_bin_9</strain>
    </source>
</reference>
<proteinExistence type="inferred from homology"/>
<dbReference type="PRINTS" id="PR00080">
    <property type="entry name" value="SDRFAMILY"/>
</dbReference>
<evidence type="ECO:0000313" key="3">
    <source>
        <dbReference type="EMBL" id="MYD89110.1"/>
    </source>
</evidence>
<comment type="similarity">
    <text evidence="1">Belongs to the short-chain dehydrogenases/reductases (SDR) family.</text>
</comment>
<dbReference type="EMBL" id="VXPY01000013">
    <property type="protein sequence ID" value="MYD89110.1"/>
    <property type="molecule type" value="Genomic_DNA"/>
</dbReference>
<dbReference type="NCBIfam" id="TIGR01963">
    <property type="entry name" value="PHB_DH"/>
    <property type="match status" value="1"/>
</dbReference>
<dbReference type="PANTHER" id="PTHR42879">
    <property type="entry name" value="3-OXOACYL-(ACYL-CARRIER-PROTEIN) REDUCTASE"/>
    <property type="match status" value="1"/>
</dbReference>
<dbReference type="InterPro" id="IPR002347">
    <property type="entry name" value="SDR_fam"/>
</dbReference>
<name>A0A6B1DNL9_9CHLR</name>
<dbReference type="InterPro" id="IPR036291">
    <property type="entry name" value="NAD(P)-bd_dom_sf"/>
</dbReference>
<dbReference type="PANTHER" id="PTHR42879:SF2">
    <property type="entry name" value="3-OXOACYL-[ACYL-CARRIER-PROTEIN] REDUCTASE FABG"/>
    <property type="match status" value="1"/>
</dbReference>
<evidence type="ECO:0000256" key="1">
    <source>
        <dbReference type="ARBA" id="ARBA00006484"/>
    </source>
</evidence>
<gene>
    <name evidence="3" type="ORF">F4Y08_02055</name>
</gene>
<sequence>MTIVNDTTVLVTGAGRGIGEAVATAFAAKSGRVIVTDIDPAGKAVAEAIGASFVKADLSDMDAVRNLGSLVVSDFGPIDILINNAGLQHVSAIDEFPDDMWSRIIQVMLTAPFQLMKAVLPGMKQQGWGRVINIASVHGLIASPFKGAYIAAKHGLVGLTKTAALEVADYGVTVNAICPGYVNTALVRNQIADLARIRGIPESEVVERVILEPAAVKRMVEPKEVARMALFLVGPDARSVTGSTQVMDGGWTAR</sequence>
<dbReference type="Pfam" id="PF13561">
    <property type="entry name" value="adh_short_C2"/>
    <property type="match status" value="1"/>
</dbReference>
<evidence type="ECO:0000256" key="2">
    <source>
        <dbReference type="ARBA" id="ARBA00023002"/>
    </source>
</evidence>
<dbReference type="SUPFAM" id="SSF51735">
    <property type="entry name" value="NAD(P)-binding Rossmann-fold domains"/>
    <property type="match status" value="1"/>
</dbReference>